<dbReference type="OrthoDB" id="5978521at2759"/>
<dbReference type="Proteomes" id="UP001152795">
    <property type="component" value="Unassembled WGS sequence"/>
</dbReference>
<organism evidence="2 3">
    <name type="scientific">Paramuricea clavata</name>
    <name type="common">Red gorgonian</name>
    <name type="synonym">Violescent sea-whip</name>
    <dbReference type="NCBI Taxonomy" id="317549"/>
    <lineage>
        <taxon>Eukaryota</taxon>
        <taxon>Metazoa</taxon>
        <taxon>Cnidaria</taxon>
        <taxon>Anthozoa</taxon>
        <taxon>Octocorallia</taxon>
        <taxon>Malacalcyonacea</taxon>
        <taxon>Plexauridae</taxon>
        <taxon>Paramuricea</taxon>
    </lineage>
</organism>
<evidence type="ECO:0000313" key="2">
    <source>
        <dbReference type="EMBL" id="CAB4014797.1"/>
    </source>
</evidence>
<protein>
    <submittedName>
        <fullName evidence="2">Uncharacterized protein</fullName>
    </submittedName>
</protein>
<feature type="region of interest" description="Disordered" evidence="1">
    <location>
        <begin position="1"/>
        <end position="26"/>
    </location>
</feature>
<comment type="caution">
    <text evidence="2">The sequence shown here is derived from an EMBL/GenBank/DDBJ whole genome shotgun (WGS) entry which is preliminary data.</text>
</comment>
<dbReference type="AlphaFoldDB" id="A0A6S7IBW5"/>
<sequence length="187" mass="20936">MGNDSSKEKGKQNVEQPRKHVQAPGKVLNDTKKVLLVYKSDTKEEELIVRHFRDALTDKANGSVKVEKSVNLANGNGNDNVKDSSWLDEVNNVVLLCLTSEAISLLEQILREKRYVQEGRLNGKVFSVSFGASLKDQWPPGRIQKGSEHVRDFAFNFENVDSLKPKDFEKSDRMTALVAAMQGTCID</sequence>
<feature type="compositionally biased region" description="Basic and acidic residues" evidence="1">
    <location>
        <begin position="1"/>
        <end position="18"/>
    </location>
</feature>
<evidence type="ECO:0000256" key="1">
    <source>
        <dbReference type="SAM" id="MobiDB-lite"/>
    </source>
</evidence>
<accession>A0A6S7IBW5</accession>
<evidence type="ECO:0000313" key="3">
    <source>
        <dbReference type="Proteomes" id="UP001152795"/>
    </source>
</evidence>
<reference evidence="2" key="1">
    <citation type="submission" date="2020-04" db="EMBL/GenBank/DDBJ databases">
        <authorList>
            <person name="Alioto T."/>
            <person name="Alioto T."/>
            <person name="Gomez Garrido J."/>
        </authorList>
    </citation>
    <scope>NUCLEOTIDE SEQUENCE</scope>
    <source>
        <strain evidence="2">A484AB</strain>
    </source>
</reference>
<keyword evidence="3" id="KW-1185">Reference proteome</keyword>
<name>A0A6S7IBW5_PARCT</name>
<dbReference type="EMBL" id="CACRXK020008451">
    <property type="protein sequence ID" value="CAB4014797.1"/>
    <property type="molecule type" value="Genomic_DNA"/>
</dbReference>
<proteinExistence type="predicted"/>
<gene>
    <name evidence="2" type="ORF">PACLA_8A006322</name>
</gene>